<feature type="transmembrane region" description="Helical" evidence="7">
    <location>
        <begin position="77"/>
        <end position="97"/>
    </location>
</feature>
<dbReference type="STRING" id="358681.BBR47_57410"/>
<evidence type="ECO:0000256" key="6">
    <source>
        <dbReference type="RuleBase" id="RU003942"/>
    </source>
</evidence>
<dbReference type="Pfam" id="PF00893">
    <property type="entry name" value="Multi_Drug_Res"/>
    <property type="match status" value="1"/>
</dbReference>
<reference evidence="8 9" key="1">
    <citation type="submission" date="2005-03" db="EMBL/GenBank/DDBJ databases">
        <title>Brevibacillus brevis strain 47, complete genome.</title>
        <authorList>
            <person name="Hosoyama A."/>
            <person name="Yamada R."/>
            <person name="Hongo Y."/>
            <person name="Terui Y."/>
            <person name="Ankai A."/>
            <person name="Masuyama W."/>
            <person name="Sekiguchi M."/>
            <person name="Takeda T."/>
            <person name="Asano K."/>
            <person name="Ohji S."/>
            <person name="Ichikawa N."/>
            <person name="Narita S."/>
            <person name="Aoki N."/>
            <person name="Miura H."/>
            <person name="Matsushita S."/>
            <person name="Sekigawa T."/>
            <person name="Yamagata H."/>
            <person name="Yoshikawa H."/>
            <person name="Udaka S."/>
            <person name="Tanikawa S."/>
            <person name="Fujita N."/>
        </authorList>
    </citation>
    <scope>NUCLEOTIDE SEQUENCE [LARGE SCALE GENOMIC DNA]</scope>
    <source>
        <strain evidence="9">47 / JCM 6285 / NBRC 100599</strain>
    </source>
</reference>
<dbReference type="InterPro" id="IPR045324">
    <property type="entry name" value="Small_multidrug_res"/>
</dbReference>
<comment type="subcellular location">
    <subcellularLocation>
        <location evidence="1 6">Cell membrane</location>
        <topology evidence="1 6">Multi-pass membrane protein</topology>
    </subcellularLocation>
</comment>
<keyword evidence="5 7" id="KW-0472">Membrane</keyword>
<gene>
    <name evidence="8" type="ordered locus">BBR47_57410</name>
</gene>
<dbReference type="GO" id="GO:0022857">
    <property type="term" value="F:transmembrane transporter activity"/>
    <property type="evidence" value="ECO:0007669"/>
    <property type="project" value="InterPro"/>
</dbReference>
<dbReference type="InterPro" id="IPR000390">
    <property type="entry name" value="Small_drug/metabolite_transptr"/>
</dbReference>
<evidence type="ECO:0000256" key="4">
    <source>
        <dbReference type="ARBA" id="ARBA00022989"/>
    </source>
</evidence>
<feature type="transmembrane region" description="Helical" evidence="7">
    <location>
        <begin position="45"/>
        <end position="70"/>
    </location>
</feature>
<dbReference type="KEGG" id="bbe:BBR47_57410"/>
<dbReference type="Proteomes" id="UP000001877">
    <property type="component" value="Chromosome"/>
</dbReference>
<accession>C0Z9L4</accession>
<feature type="transmembrane region" description="Helical" evidence="7">
    <location>
        <begin position="103"/>
        <end position="120"/>
    </location>
</feature>
<evidence type="ECO:0000313" key="8">
    <source>
        <dbReference type="EMBL" id="BAH46718.1"/>
    </source>
</evidence>
<dbReference type="PANTHER" id="PTHR30561:SF9">
    <property type="entry name" value="4-AMINO-4-DEOXY-L-ARABINOSE-PHOSPHOUNDECAPRENOL FLIPPASE SUBUNIT ARNF-RELATED"/>
    <property type="match status" value="1"/>
</dbReference>
<evidence type="ECO:0000256" key="5">
    <source>
        <dbReference type="ARBA" id="ARBA00023136"/>
    </source>
</evidence>
<proteinExistence type="inferred from homology"/>
<keyword evidence="9" id="KW-1185">Reference proteome</keyword>
<dbReference type="GO" id="GO:0005886">
    <property type="term" value="C:plasma membrane"/>
    <property type="evidence" value="ECO:0007669"/>
    <property type="project" value="UniProtKB-SubCell"/>
</dbReference>
<feature type="transmembrane region" description="Helical" evidence="7">
    <location>
        <begin position="7"/>
        <end position="25"/>
    </location>
</feature>
<keyword evidence="4 7" id="KW-1133">Transmembrane helix</keyword>
<evidence type="ECO:0000256" key="3">
    <source>
        <dbReference type="ARBA" id="ARBA00022692"/>
    </source>
</evidence>
<evidence type="ECO:0000256" key="7">
    <source>
        <dbReference type="SAM" id="Phobius"/>
    </source>
</evidence>
<evidence type="ECO:0000313" key="9">
    <source>
        <dbReference type="Proteomes" id="UP000001877"/>
    </source>
</evidence>
<dbReference type="PANTHER" id="PTHR30561">
    <property type="entry name" value="SMR FAMILY PROTON-DEPENDENT DRUG EFFLUX TRANSPORTER SUGE"/>
    <property type="match status" value="1"/>
</dbReference>
<dbReference type="HOGENOM" id="CLU_131462_2_1_9"/>
<dbReference type="SUPFAM" id="SSF103481">
    <property type="entry name" value="Multidrug resistance efflux transporter EmrE"/>
    <property type="match status" value="1"/>
</dbReference>
<sequence length="122" mass="13097">MDQTMPSIVLIIISVILSACGQVAMKMGASSLTSNNDMLLLKFLHYFTNLPIMVGLALYGLSAFIWIAALEKVQLSYAYPMAALGYVLVAVLSFLIFNEPLSLTRIAGLAIIVVGVVVISQS</sequence>
<dbReference type="Gene3D" id="1.10.3730.20">
    <property type="match status" value="1"/>
</dbReference>
<dbReference type="AlphaFoldDB" id="C0Z9L4"/>
<keyword evidence="2" id="KW-1003">Cell membrane</keyword>
<evidence type="ECO:0000256" key="1">
    <source>
        <dbReference type="ARBA" id="ARBA00004651"/>
    </source>
</evidence>
<protein>
    <submittedName>
        <fullName evidence="8">Conserved hypothetical membrane protein</fullName>
    </submittedName>
</protein>
<keyword evidence="3 6" id="KW-0812">Transmembrane</keyword>
<dbReference type="eggNOG" id="COG2076">
    <property type="taxonomic scope" value="Bacteria"/>
</dbReference>
<dbReference type="EMBL" id="AP008955">
    <property type="protein sequence ID" value="BAH46718.1"/>
    <property type="molecule type" value="Genomic_DNA"/>
</dbReference>
<evidence type="ECO:0000256" key="2">
    <source>
        <dbReference type="ARBA" id="ARBA00022475"/>
    </source>
</evidence>
<dbReference type="InterPro" id="IPR037185">
    <property type="entry name" value="EmrE-like"/>
</dbReference>
<name>C0Z9L4_BREBN</name>
<comment type="similarity">
    <text evidence="6">Belongs to the drug/metabolite transporter (DMT) superfamily. Small multidrug resistance (SMR) (TC 2.A.7.1) family.</text>
</comment>
<organism evidence="8 9">
    <name type="scientific">Brevibacillus brevis (strain 47 / JCM 6285 / NBRC 100599)</name>
    <dbReference type="NCBI Taxonomy" id="358681"/>
    <lineage>
        <taxon>Bacteria</taxon>
        <taxon>Bacillati</taxon>
        <taxon>Bacillota</taxon>
        <taxon>Bacilli</taxon>
        <taxon>Bacillales</taxon>
        <taxon>Paenibacillaceae</taxon>
        <taxon>Brevibacillus</taxon>
    </lineage>
</organism>